<evidence type="ECO:0000256" key="6">
    <source>
        <dbReference type="ARBA" id="ARBA00022556"/>
    </source>
</evidence>
<keyword evidence="14" id="KW-0472">Membrane</keyword>
<evidence type="ECO:0000256" key="5">
    <source>
        <dbReference type="ARBA" id="ARBA00022516"/>
    </source>
</evidence>
<dbReference type="Proteomes" id="UP000286095">
    <property type="component" value="Unassembled WGS sequence"/>
</dbReference>
<dbReference type="GO" id="GO:0005524">
    <property type="term" value="F:ATP binding"/>
    <property type="evidence" value="ECO:0007669"/>
    <property type="project" value="UniProtKB-UniRule"/>
</dbReference>
<accession>A0A424Z2Q0</accession>
<protein>
    <recommendedName>
        <fullName evidence="4 13">Tetraacyldisaccharide 4'-kinase</fullName>
        <ecNumber evidence="3 13">2.7.1.130</ecNumber>
    </recommendedName>
    <alternativeName>
        <fullName evidence="12 13">Lipid A 4'-kinase</fullName>
    </alternativeName>
</protein>
<dbReference type="HAMAP" id="MF_00409">
    <property type="entry name" value="LpxK"/>
    <property type="match status" value="1"/>
</dbReference>
<comment type="function">
    <text evidence="1 13">Transfers the gamma-phosphate of ATP to the 4'-position of a tetraacyldisaccharide 1-phosphate intermediate (termed DS-1-P) to form tetraacyldisaccharide 1,4'-bis-phosphate (lipid IVA).</text>
</comment>
<sequence length="311" mass="36447">MKEEKKYQLWLDNYFFKPNFWQKILAFILLPLSIVYTFCAILNTFFYKKVDFKKPIISIGNLSFGGNGKTPLCKAIAREFDGVFVVLRGYKRKSKGLIIVKKQNEILCHVSQSGDEAMEYAFERSIQGVIVSEDRVKGIQKAFDLGAKIVLLDDAFSKFYIKKLDILLESKIKPYFNFTLPSGAYRLPKFYEKKAHFIALEGRDFIPYSFVKENPKAILVSAIAKPFRLHEHFVKARACYFFKDHYEFKKEELKNLLKKHNCDTLMLTFKDFTKVKDFGFKCQIIELNMELKDSLKDKIKTYIQEFDYDAS</sequence>
<keyword evidence="11 13" id="KW-0443">Lipid metabolism</keyword>
<dbReference type="Pfam" id="PF02606">
    <property type="entry name" value="LpxK"/>
    <property type="match status" value="2"/>
</dbReference>
<dbReference type="STRING" id="1813019.A2J15_02605"/>
<dbReference type="GeneID" id="44004418"/>
<evidence type="ECO:0000256" key="12">
    <source>
        <dbReference type="ARBA" id="ARBA00029757"/>
    </source>
</evidence>
<proteinExistence type="inferred from homology"/>
<feature type="binding site" evidence="13">
    <location>
        <begin position="63"/>
        <end position="70"/>
    </location>
    <ligand>
        <name>ATP</name>
        <dbReference type="ChEBI" id="CHEBI:30616"/>
    </ligand>
</feature>
<keyword evidence="10 13" id="KW-0067">ATP-binding</keyword>
<evidence type="ECO:0000313" key="15">
    <source>
        <dbReference type="EMBL" id="AXP08635.1"/>
    </source>
</evidence>
<dbReference type="GO" id="GO:0005886">
    <property type="term" value="C:plasma membrane"/>
    <property type="evidence" value="ECO:0007669"/>
    <property type="project" value="TreeGrafter"/>
</dbReference>
<keyword evidence="17" id="KW-1185">Reference proteome</keyword>
<organism evidence="16 18">
    <name type="scientific">Campylobacter hepaticus</name>
    <dbReference type="NCBI Taxonomy" id="1813019"/>
    <lineage>
        <taxon>Bacteria</taxon>
        <taxon>Pseudomonadati</taxon>
        <taxon>Campylobacterota</taxon>
        <taxon>Epsilonproteobacteria</taxon>
        <taxon>Campylobacterales</taxon>
        <taxon>Campylobacteraceae</taxon>
        <taxon>Campylobacter</taxon>
    </lineage>
</organism>
<dbReference type="PANTHER" id="PTHR42724:SF1">
    <property type="entry name" value="TETRAACYLDISACCHARIDE 4'-KINASE, MITOCHONDRIAL-RELATED"/>
    <property type="match status" value="1"/>
</dbReference>
<evidence type="ECO:0000256" key="9">
    <source>
        <dbReference type="ARBA" id="ARBA00022777"/>
    </source>
</evidence>
<dbReference type="KEGG" id="chw:A2J15_002705"/>
<evidence type="ECO:0000256" key="11">
    <source>
        <dbReference type="ARBA" id="ARBA00023098"/>
    </source>
</evidence>
<dbReference type="Proteomes" id="UP000093205">
    <property type="component" value="Chromosome"/>
</dbReference>
<dbReference type="GO" id="GO:0009029">
    <property type="term" value="F:lipid-A 4'-kinase activity"/>
    <property type="evidence" value="ECO:0007669"/>
    <property type="project" value="UniProtKB-UniRule"/>
</dbReference>
<keyword evidence="6 13" id="KW-0441">Lipid A biosynthesis</keyword>
<evidence type="ECO:0000256" key="13">
    <source>
        <dbReference type="HAMAP-Rule" id="MF_00409"/>
    </source>
</evidence>
<evidence type="ECO:0000256" key="4">
    <source>
        <dbReference type="ARBA" id="ARBA00016436"/>
    </source>
</evidence>
<gene>
    <name evidence="13" type="primary">lpxK</name>
    <name evidence="15" type="ORF">A2J15_002705</name>
    <name evidence="16" type="ORF">DZD40_00960</name>
</gene>
<keyword evidence="14" id="KW-0812">Transmembrane</keyword>
<dbReference type="NCBIfam" id="NF001892">
    <property type="entry name" value="PRK00652.1-5"/>
    <property type="match status" value="1"/>
</dbReference>
<dbReference type="OrthoDB" id="9766423at2"/>
<keyword evidence="14" id="KW-1133">Transmembrane helix</keyword>
<comment type="similarity">
    <text evidence="13">Belongs to the LpxK family.</text>
</comment>
<keyword evidence="7 13" id="KW-0808">Transferase</keyword>
<keyword evidence="5 13" id="KW-0444">Lipid biosynthesis</keyword>
<name>A0A424Z2Q0_9BACT</name>
<evidence type="ECO:0000313" key="17">
    <source>
        <dbReference type="Proteomes" id="UP000093205"/>
    </source>
</evidence>
<dbReference type="GO" id="GO:0009245">
    <property type="term" value="P:lipid A biosynthetic process"/>
    <property type="evidence" value="ECO:0007669"/>
    <property type="project" value="UniProtKB-UniRule"/>
</dbReference>
<dbReference type="PANTHER" id="PTHR42724">
    <property type="entry name" value="TETRAACYLDISACCHARIDE 4'-KINASE"/>
    <property type="match status" value="1"/>
</dbReference>
<dbReference type="RefSeq" id="WP_066778229.1">
    <property type="nucleotide sequence ID" value="NZ_CBCSFE010000005.1"/>
</dbReference>
<evidence type="ECO:0000313" key="16">
    <source>
        <dbReference type="EMBL" id="RQD88467.1"/>
    </source>
</evidence>
<evidence type="ECO:0000256" key="8">
    <source>
        <dbReference type="ARBA" id="ARBA00022741"/>
    </source>
</evidence>
<dbReference type="UniPathway" id="UPA00359">
    <property type="reaction ID" value="UER00482"/>
</dbReference>
<dbReference type="InterPro" id="IPR003758">
    <property type="entry name" value="LpxK"/>
</dbReference>
<keyword evidence="9 13" id="KW-0418">Kinase</keyword>
<keyword evidence="8 13" id="KW-0547">Nucleotide-binding</keyword>
<dbReference type="GO" id="GO:0009244">
    <property type="term" value="P:lipopolysaccharide core region biosynthetic process"/>
    <property type="evidence" value="ECO:0007669"/>
    <property type="project" value="TreeGrafter"/>
</dbReference>
<comment type="pathway">
    <text evidence="2 13">Glycolipid biosynthesis; lipid IV(A) biosynthesis; lipid IV(A) from (3R)-3-hydroxytetradecanoyl-[acyl-carrier-protein] and UDP-N-acetyl-alpha-D-glucosamine: step 6/6.</text>
</comment>
<evidence type="ECO:0000256" key="2">
    <source>
        <dbReference type="ARBA" id="ARBA00004870"/>
    </source>
</evidence>
<dbReference type="AlphaFoldDB" id="A0A424Z2Q0"/>
<feature type="transmembrane region" description="Helical" evidence="14">
    <location>
        <begin position="20"/>
        <end position="46"/>
    </location>
</feature>
<dbReference type="EMBL" id="CP031611">
    <property type="protein sequence ID" value="AXP08635.1"/>
    <property type="molecule type" value="Genomic_DNA"/>
</dbReference>
<dbReference type="EMBL" id="QURW01000002">
    <property type="protein sequence ID" value="RQD88467.1"/>
    <property type="molecule type" value="Genomic_DNA"/>
</dbReference>
<evidence type="ECO:0000256" key="3">
    <source>
        <dbReference type="ARBA" id="ARBA00012071"/>
    </source>
</evidence>
<comment type="catalytic activity">
    <reaction evidence="13">
        <text>a lipid A disaccharide + ATP = a lipid IVA + ADP + H(+)</text>
        <dbReference type="Rhea" id="RHEA:67840"/>
        <dbReference type="ChEBI" id="CHEBI:15378"/>
        <dbReference type="ChEBI" id="CHEBI:30616"/>
        <dbReference type="ChEBI" id="CHEBI:176343"/>
        <dbReference type="ChEBI" id="CHEBI:176425"/>
        <dbReference type="ChEBI" id="CHEBI:456216"/>
        <dbReference type="EC" id="2.7.1.130"/>
    </reaction>
</comment>
<evidence type="ECO:0000313" key="18">
    <source>
        <dbReference type="Proteomes" id="UP000286095"/>
    </source>
</evidence>
<evidence type="ECO:0000256" key="10">
    <source>
        <dbReference type="ARBA" id="ARBA00022840"/>
    </source>
</evidence>
<evidence type="ECO:0000256" key="1">
    <source>
        <dbReference type="ARBA" id="ARBA00002274"/>
    </source>
</evidence>
<reference evidence="17 18" key="1">
    <citation type="submission" date="2018-08" db="EMBL/GenBank/DDBJ databases">
        <title>Survival mechanisms of Campylobacter hepaticus identified by genomic analysis and comparative transcriptomic analysis of in vivo and in vitro derived bacteria.</title>
        <authorList>
            <person name="Van T.T.H."/>
            <person name="Moore R.J."/>
        </authorList>
    </citation>
    <scope>NUCLEOTIDE SEQUENCE [LARGE SCALE GENOMIC DNA]</scope>
    <source>
        <strain evidence="16 18">54L</strain>
        <strain evidence="15 17">HV10</strain>
    </source>
</reference>
<evidence type="ECO:0000256" key="14">
    <source>
        <dbReference type="SAM" id="Phobius"/>
    </source>
</evidence>
<dbReference type="EC" id="2.7.1.130" evidence="3 13"/>
<evidence type="ECO:0000256" key="7">
    <source>
        <dbReference type="ARBA" id="ARBA00022679"/>
    </source>
</evidence>